<dbReference type="GO" id="GO:0035336">
    <property type="term" value="P:long-chain fatty-acyl-CoA metabolic process"/>
    <property type="evidence" value="ECO:0007669"/>
    <property type="project" value="TreeGrafter"/>
</dbReference>
<evidence type="ECO:0000256" key="4">
    <source>
        <dbReference type="ARBA" id="ARBA00022692"/>
    </source>
</evidence>
<keyword evidence="6 13" id="KW-0863">Zinc-finger</keyword>
<keyword evidence="17" id="KW-1185">Reference proteome</keyword>
<dbReference type="GO" id="GO:0016020">
    <property type="term" value="C:membrane"/>
    <property type="evidence" value="ECO:0007669"/>
    <property type="project" value="UniProtKB-SubCell"/>
</dbReference>
<evidence type="ECO:0000256" key="11">
    <source>
        <dbReference type="ARBA" id="ARBA00023136"/>
    </source>
</evidence>
<reference evidence="16 17" key="1">
    <citation type="submission" date="2020-04" db="EMBL/GenBank/DDBJ databases">
        <authorList>
            <person name="Alioto T."/>
            <person name="Alioto T."/>
            <person name="Gomez Garrido J."/>
        </authorList>
    </citation>
    <scope>NUCLEOTIDE SEQUENCE [LARGE SCALE GENOMIC DNA]</scope>
</reference>
<dbReference type="Gene3D" id="1.25.40.970">
    <property type="match status" value="1"/>
</dbReference>
<dbReference type="Gene3D" id="6.10.140.2220">
    <property type="match status" value="1"/>
</dbReference>
<dbReference type="EC" id="1.2.1.84" evidence="14"/>
<dbReference type="InterPro" id="IPR033640">
    <property type="entry name" value="FAR_C"/>
</dbReference>
<keyword evidence="3 14" id="KW-0444">Lipid biosynthesis</keyword>
<keyword evidence="10 14" id="KW-0443">Lipid metabolism</keyword>
<keyword evidence="5" id="KW-0479">Metal-binding</keyword>
<evidence type="ECO:0000256" key="8">
    <source>
        <dbReference type="ARBA" id="ARBA00022857"/>
    </source>
</evidence>
<keyword evidence="4 14" id="KW-0812">Transmembrane</keyword>
<dbReference type="Gene3D" id="2.170.270.10">
    <property type="entry name" value="SET domain"/>
    <property type="match status" value="1"/>
</dbReference>
<dbReference type="InterPro" id="IPR011990">
    <property type="entry name" value="TPR-like_helical_dom_sf"/>
</dbReference>
<comment type="catalytic activity">
    <reaction evidence="12 14">
        <text>a long-chain fatty acyl-CoA + 2 NADPH + 2 H(+) = a long-chain primary fatty alcohol + 2 NADP(+) + CoA</text>
        <dbReference type="Rhea" id="RHEA:52716"/>
        <dbReference type="ChEBI" id="CHEBI:15378"/>
        <dbReference type="ChEBI" id="CHEBI:57287"/>
        <dbReference type="ChEBI" id="CHEBI:57783"/>
        <dbReference type="ChEBI" id="CHEBI:58349"/>
        <dbReference type="ChEBI" id="CHEBI:77396"/>
        <dbReference type="ChEBI" id="CHEBI:83139"/>
        <dbReference type="EC" id="1.2.1.84"/>
    </reaction>
</comment>
<dbReference type="GO" id="GO:0102965">
    <property type="term" value="F:alcohol-forming long-chain fatty acyl-CoA reductase activity"/>
    <property type="evidence" value="ECO:0007669"/>
    <property type="project" value="UniProtKB-EC"/>
</dbReference>
<dbReference type="Gene3D" id="3.40.50.720">
    <property type="entry name" value="NAD(P)-binding Rossmann-like Domain"/>
    <property type="match status" value="1"/>
</dbReference>
<dbReference type="PANTHER" id="PTHR11011">
    <property type="entry name" value="MALE STERILITY PROTEIN 2-RELATED"/>
    <property type="match status" value="1"/>
</dbReference>
<evidence type="ECO:0000256" key="2">
    <source>
        <dbReference type="ARBA" id="ARBA00005928"/>
    </source>
</evidence>
<evidence type="ECO:0000313" key="17">
    <source>
        <dbReference type="Proteomes" id="UP000494165"/>
    </source>
</evidence>
<dbReference type="InterPro" id="IPR013120">
    <property type="entry name" value="FAR_NAD-bd"/>
</dbReference>
<evidence type="ECO:0000256" key="1">
    <source>
        <dbReference type="ARBA" id="ARBA00004141"/>
    </source>
</evidence>
<sequence length="1004" mass="113354">MKVDRTDEPVKKGSVLLTAKPFAYVLKSKLQGQRCDFCFKSAEVKRCSGCKFVYYCGQVCQREAWPDHSAECAGFKKVAPKIVPDCARLMGKIIMKLKKGGDDEKGQISNTRFRKFKDLMSHYSDLKNDSKRLDHFHSLVAVLSAYLGPSNLPNMVEMMGIFGRICVNSFNILDVDMISMGTGIYLAPTIIDHSCRPNAVAVFEGTTIYIRATQDMPILDWTKIRISYIDLLNSSQDRRNELKTGYYFLCDCAHCADVEGESKFLNSMLCNTSGCDGAIPFDINDSPLSCPKCGQQVKSSHVADYQEAVAFTKEKLESMKDVAYLDVCRFILKKQGDLFHPLNLYRAKTLDSAFESSIDLQQWDDGSDFGTSLLPAYHHYYGPNHPLVGILYLKLAKIQNLTGSDDAFENAREAEKILTITHVLLTWKEFFASIEVPYYCNLWVSRVQLQCNAFNCCSFSENRGTVLAQLQRGKGGKDVGIVIVRAINTSECISMRCDLHLSQVSDFFRGRSVFITGGTGYVGKAVVEKLLRACADIDTIYLLIRPKKGRNPQERLAHTFTSPIFSVLSDVRPGALSKVQAVLGDLTQPDLGISPVVRDELQRKVSVVIHSGATVRFSDSMKTCTLINVNGTQGILNLASQWPLVQAVVYISTAFCPYPQEIIEEKIYPVPIKPERLMQCAEWMSEEQLNCVTASICSDWPNPYSYTKNTAEVLLESYKDKLPLAVVRPSIVICTQKEPLEGFCDTFVGVGGIMFGGAMGIVRVMPGNYDQPLDIIPLDTLVNSIILAAYKIGRNPPGEIEVFNVITSATNPINYRMLEKYARRDLLTDAPFENAIWYPLMYYLTNSIHFKILRFILHSIPAFLFDLCCGIAGKPFRLGDIYDKLHLNMDAVWHFMLKEYKFKHENFTYLYSSMSDEIKEKYPCNVEKIDWSTVCRSYNLGARKYLLKQDPSTIPAAKRRMSRLYTIHCVFRCVMILIFLRILYSMTLGLMSTHDYITANYFDS</sequence>
<dbReference type="PANTHER" id="PTHR11011:SF116">
    <property type="entry name" value="FATTY ACYL-COA REDUCTASE CG5065-RELATED"/>
    <property type="match status" value="1"/>
</dbReference>
<evidence type="ECO:0000313" key="16">
    <source>
        <dbReference type="EMBL" id="CAB3378158.1"/>
    </source>
</evidence>
<proteinExistence type="inferred from homology"/>
<dbReference type="InterPro" id="IPR036291">
    <property type="entry name" value="NAD(P)-bd_dom_sf"/>
</dbReference>
<dbReference type="Pfam" id="PF03015">
    <property type="entry name" value="Sterile"/>
    <property type="match status" value="1"/>
</dbReference>
<dbReference type="FunFam" id="3.40.50.720:FF:000143">
    <property type="entry name" value="Fatty acyl-CoA reductase"/>
    <property type="match status" value="1"/>
</dbReference>
<organism evidence="16 17">
    <name type="scientific">Cloeon dipterum</name>
    <dbReference type="NCBI Taxonomy" id="197152"/>
    <lineage>
        <taxon>Eukaryota</taxon>
        <taxon>Metazoa</taxon>
        <taxon>Ecdysozoa</taxon>
        <taxon>Arthropoda</taxon>
        <taxon>Hexapoda</taxon>
        <taxon>Insecta</taxon>
        <taxon>Pterygota</taxon>
        <taxon>Palaeoptera</taxon>
        <taxon>Ephemeroptera</taxon>
        <taxon>Pisciforma</taxon>
        <taxon>Baetidae</taxon>
        <taxon>Cloeon</taxon>
    </lineage>
</organism>
<dbReference type="AlphaFoldDB" id="A0A8S1DBZ9"/>
<evidence type="ECO:0000259" key="15">
    <source>
        <dbReference type="PROSITE" id="PS50865"/>
    </source>
</evidence>
<comment type="function">
    <text evidence="14">Catalyzes the reduction of fatty acyl-CoA to fatty alcohols.</text>
</comment>
<dbReference type="PROSITE" id="PS01360">
    <property type="entry name" value="ZF_MYND_1"/>
    <property type="match status" value="1"/>
</dbReference>
<accession>A0A8S1DBZ9</accession>
<evidence type="ECO:0000256" key="10">
    <source>
        <dbReference type="ARBA" id="ARBA00023098"/>
    </source>
</evidence>
<dbReference type="GO" id="GO:0080019">
    <property type="term" value="F:alcohol-forming very long-chain fatty acyl-CoA reductase activity"/>
    <property type="evidence" value="ECO:0007669"/>
    <property type="project" value="InterPro"/>
</dbReference>
<dbReference type="Gene3D" id="1.25.40.10">
    <property type="entry name" value="Tetratricopeptide repeat domain"/>
    <property type="match status" value="1"/>
</dbReference>
<dbReference type="SUPFAM" id="SSF51735">
    <property type="entry name" value="NAD(P)-binding Rossmann-fold domains"/>
    <property type="match status" value="1"/>
</dbReference>
<dbReference type="InterPro" id="IPR026055">
    <property type="entry name" value="FAR"/>
</dbReference>
<keyword evidence="14" id="KW-0560">Oxidoreductase</keyword>
<dbReference type="PROSITE" id="PS50865">
    <property type="entry name" value="ZF_MYND_2"/>
    <property type="match status" value="1"/>
</dbReference>
<feature type="domain" description="MYND-type" evidence="15">
    <location>
        <begin position="35"/>
        <end position="72"/>
    </location>
</feature>
<gene>
    <name evidence="16" type="ORF">CLODIP_2_CD10131</name>
</gene>
<dbReference type="OrthoDB" id="265717at2759"/>
<keyword evidence="11 14" id="KW-0472">Membrane</keyword>
<evidence type="ECO:0000256" key="5">
    <source>
        <dbReference type="ARBA" id="ARBA00022723"/>
    </source>
</evidence>
<dbReference type="GO" id="GO:0008270">
    <property type="term" value="F:zinc ion binding"/>
    <property type="evidence" value="ECO:0007669"/>
    <property type="project" value="UniProtKB-KW"/>
</dbReference>
<dbReference type="Pfam" id="PF01753">
    <property type="entry name" value="zf-MYND"/>
    <property type="match status" value="1"/>
</dbReference>
<evidence type="ECO:0000256" key="9">
    <source>
        <dbReference type="ARBA" id="ARBA00022989"/>
    </source>
</evidence>
<dbReference type="GO" id="GO:0005777">
    <property type="term" value="C:peroxisome"/>
    <property type="evidence" value="ECO:0007669"/>
    <property type="project" value="TreeGrafter"/>
</dbReference>
<dbReference type="CDD" id="cd09071">
    <property type="entry name" value="FAR_C"/>
    <property type="match status" value="1"/>
</dbReference>
<dbReference type="InterPro" id="IPR046341">
    <property type="entry name" value="SET_dom_sf"/>
</dbReference>
<feature type="transmembrane region" description="Helical" evidence="14">
    <location>
        <begin position="964"/>
        <end position="984"/>
    </location>
</feature>
<evidence type="ECO:0000256" key="13">
    <source>
        <dbReference type="PROSITE-ProRule" id="PRU00134"/>
    </source>
</evidence>
<comment type="similarity">
    <text evidence="2 14">Belongs to the fatty acyl-CoA reductase family.</text>
</comment>
<comment type="caution">
    <text evidence="16">The sequence shown here is derived from an EMBL/GenBank/DDBJ whole genome shotgun (WGS) entry which is preliminary data.</text>
</comment>
<dbReference type="Pfam" id="PF07993">
    <property type="entry name" value="NAD_binding_4"/>
    <property type="match status" value="1"/>
</dbReference>
<dbReference type="CDD" id="cd05236">
    <property type="entry name" value="FAR-N_SDR_e"/>
    <property type="match status" value="1"/>
</dbReference>
<dbReference type="EMBL" id="CADEPI010000159">
    <property type="protein sequence ID" value="CAB3378158.1"/>
    <property type="molecule type" value="Genomic_DNA"/>
</dbReference>
<keyword evidence="9 14" id="KW-1133">Transmembrane helix</keyword>
<evidence type="ECO:0000256" key="7">
    <source>
        <dbReference type="ARBA" id="ARBA00022833"/>
    </source>
</evidence>
<comment type="subcellular location">
    <subcellularLocation>
        <location evidence="1">Membrane</location>
        <topology evidence="1">Multi-pass membrane protein</topology>
    </subcellularLocation>
</comment>
<name>A0A8S1DBZ9_9INSE</name>
<evidence type="ECO:0000256" key="12">
    <source>
        <dbReference type="ARBA" id="ARBA00052530"/>
    </source>
</evidence>
<dbReference type="InterPro" id="IPR002893">
    <property type="entry name" value="Znf_MYND"/>
</dbReference>
<keyword evidence="8 14" id="KW-0521">NADP</keyword>
<keyword evidence="7" id="KW-0862">Zinc</keyword>
<evidence type="ECO:0000256" key="6">
    <source>
        <dbReference type="ARBA" id="ARBA00022771"/>
    </source>
</evidence>
<dbReference type="SUPFAM" id="SSF144232">
    <property type="entry name" value="HIT/MYND zinc finger-like"/>
    <property type="match status" value="1"/>
</dbReference>
<evidence type="ECO:0000256" key="14">
    <source>
        <dbReference type="RuleBase" id="RU363097"/>
    </source>
</evidence>
<evidence type="ECO:0000256" key="3">
    <source>
        <dbReference type="ARBA" id="ARBA00022516"/>
    </source>
</evidence>
<dbReference type="Proteomes" id="UP000494165">
    <property type="component" value="Unassembled WGS sequence"/>
</dbReference>
<dbReference type="Gene3D" id="1.10.220.160">
    <property type="match status" value="1"/>
</dbReference>
<protein>
    <recommendedName>
        <fullName evidence="14">Fatty acyl-CoA reductase</fullName>
        <ecNumber evidence="14">1.2.1.84</ecNumber>
    </recommendedName>
</protein>
<dbReference type="SUPFAM" id="SSF82199">
    <property type="entry name" value="SET domain"/>
    <property type="match status" value="1"/>
</dbReference>